<dbReference type="InterPro" id="IPR029052">
    <property type="entry name" value="Metallo-depent_PP-like"/>
</dbReference>
<protein>
    <recommendedName>
        <fullName evidence="4">Calcineurin-like phosphoesterase domain-containing protein</fullName>
    </recommendedName>
</protein>
<dbReference type="Gene3D" id="3.60.21.10">
    <property type="match status" value="1"/>
</dbReference>
<reference evidence="2" key="1">
    <citation type="journal article" date="2020" name="Fungal Divers.">
        <title>Resolving the Mortierellaceae phylogeny through synthesis of multi-gene phylogenetics and phylogenomics.</title>
        <authorList>
            <person name="Vandepol N."/>
            <person name="Liber J."/>
            <person name="Desiro A."/>
            <person name="Na H."/>
            <person name="Kennedy M."/>
            <person name="Barry K."/>
            <person name="Grigoriev I.V."/>
            <person name="Miller A.N."/>
            <person name="O'Donnell K."/>
            <person name="Stajich J.E."/>
            <person name="Bonito G."/>
        </authorList>
    </citation>
    <scope>NUCLEOTIDE SEQUENCE</scope>
    <source>
        <strain evidence="2">NRRL 6426</strain>
    </source>
</reference>
<name>A0A9P5VAD0_9FUNG</name>
<dbReference type="PANTHER" id="PTHR46546:SF4">
    <property type="entry name" value="SHEWANELLA-LIKE PROTEIN PHOSPHATASE 1"/>
    <property type="match status" value="1"/>
</dbReference>
<evidence type="ECO:0008006" key="4">
    <source>
        <dbReference type="Google" id="ProtNLM"/>
    </source>
</evidence>
<comment type="caution">
    <text evidence="2">The sequence shown here is derived from an EMBL/GenBank/DDBJ whole genome shotgun (WGS) entry which is preliminary data.</text>
</comment>
<feature type="region of interest" description="Disordered" evidence="1">
    <location>
        <begin position="77"/>
        <end position="109"/>
    </location>
</feature>
<feature type="compositionally biased region" description="Polar residues" evidence="1">
    <location>
        <begin position="98"/>
        <end position="109"/>
    </location>
</feature>
<dbReference type="OrthoDB" id="5976022at2759"/>
<dbReference type="Proteomes" id="UP000748756">
    <property type="component" value="Unassembled WGS sequence"/>
</dbReference>
<evidence type="ECO:0000313" key="2">
    <source>
        <dbReference type="EMBL" id="KAF9149553.1"/>
    </source>
</evidence>
<sequence length="162" mass="17804">MIPHHNRGSKRIVAVGDLHSDYNNVLMDNNVDRGNSTIAIYQLLQKLRKQAKRAVANFLGNHEVMNLQEGLRYVTEKDKRSPPLEAPKPVKSPGIFTRQVSGHPAQSKSGKVLSLCSEGYISIDVGITAYHGRNLAALKIIENCNGTQTASVIYPTSKIILS</sequence>
<evidence type="ECO:0000313" key="3">
    <source>
        <dbReference type="Proteomes" id="UP000748756"/>
    </source>
</evidence>
<accession>A0A9P5VAD0</accession>
<keyword evidence="3" id="KW-1185">Reference proteome</keyword>
<dbReference type="AlphaFoldDB" id="A0A9P5VAD0"/>
<evidence type="ECO:0000256" key="1">
    <source>
        <dbReference type="SAM" id="MobiDB-lite"/>
    </source>
</evidence>
<dbReference type="PANTHER" id="PTHR46546">
    <property type="entry name" value="SHEWANELLA-LIKE PROTEIN PHOSPHATASE 1"/>
    <property type="match status" value="1"/>
</dbReference>
<dbReference type="EMBL" id="JAAAUQ010000515">
    <property type="protein sequence ID" value="KAF9149553.1"/>
    <property type="molecule type" value="Genomic_DNA"/>
</dbReference>
<proteinExistence type="predicted"/>
<dbReference type="SUPFAM" id="SSF56300">
    <property type="entry name" value="Metallo-dependent phosphatases"/>
    <property type="match status" value="1"/>
</dbReference>
<gene>
    <name evidence="2" type="ORF">BG015_008656</name>
</gene>
<organism evidence="2 3">
    <name type="scientific">Linnemannia schmuckeri</name>
    <dbReference type="NCBI Taxonomy" id="64567"/>
    <lineage>
        <taxon>Eukaryota</taxon>
        <taxon>Fungi</taxon>
        <taxon>Fungi incertae sedis</taxon>
        <taxon>Mucoromycota</taxon>
        <taxon>Mortierellomycotina</taxon>
        <taxon>Mortierellomycetes</taxon>
        <taxon>Mortierellales</taxon>
        <taxon>Mortierellaceae</taxon>
        <taxon>Linnemannia</taxon>
    </lineage>
</organism>